<dbReference type="RefSeq" id="WP_159268835.1">
    <property type="nucleotide sequence ID" value="NZ_CACSIK010000001.1"/>
</dbReference>
<dbReference type="Proteomes" id="UP000439591">
    <property type="component" value="Unassembled WGS sequence"/>
</dbReference>
<keyword evidence="1" id="KW-0472">Membrane</keyword>
<feature type="transmembrane region" description="Helical" evidence="1">
    <location>
        <begin position="62"/>
        <end position="81"/>
    </location>
</feature>
<keyword evidence="1" id="KW-1133">Transmembrane helix</keyword>
<feature type="transmembrane region" description="Helical" evidence="1">
    <location>
        <begin position="24"/>
        <end position="50"/>
    </location>
</feature>
<gene>
    <name evidence="2" type="ORF">IHBHHGIJ_02267</name>
    <name evidence="3" type="ORF">KFEGEMFD_02454</name>
</gene>
<evidence type="ECO:0000313" key="5">
    <source>
        <dbReference type="Proteomes" id="UP000439591"/>
    </source>
</evidence>
<keyword evidence="4" id="KW-1185">Reference proteome</keyword>
<accession>A0A5S9PWX7</accession>
<dbReference type="EMBL" id="CACSIK010000001">
    <property type="protein sequence ID" value="CAA0092243.1"/>
    <property type="molecule type" value="Genomic_DNA"/>
</dbReference>
<keyword evidence="1" id="KW-0812">Transmembrane</keyword>
<dbReference type="EMBL" id="CACSIM010000004">
    <property type="protein sequence ID" value="CAA0109424.1"/>
    <property type="molecule type" value="Genomic_DNA"/>
</dbReference>
<dbReference type="OrthoDB" id="5747297at2"/>
<evidence type="ECO:0000256" key="1">
    <source>
        <dbReference type="SAM" id="Phobius"/>
    </source>
</evidence>
<evidence type="ECO:0000313" key="2">
    <source>
        <dbReference type="EMBL" id="CAA0092243.1"/>
    </source>
</evidence>
<dbReference type="AlphaFoldDB" id="A0A5S9PWX7"/>
<protein>
    <submittedName>
        <fullName evidence="3">Uncharacterized protein</fullName>
    </submittedName>
</protein>
<name>A0A5S9PWX7_9GAMM</name>
<reference evidence="4 5" key="1">
    <citation type="submission" date="2019-11" db="EMBL/GenBank/DDBJ databases">
        <authorList>
            <person name="Holert J."/>
        </authorList>
    </citation>
    <scope>NUCLEOTIDE SEQUENCE [LARGE SCALE GENOMIC DNA]</scope>
    <source>
        <strain evidence="3">BC3_2A</strain>
        <strain evidence="2">SB11_1A</strain>
    </source>
</reference>
<proteinExistence type="predicted"/>
<evidence type="ECO:0000313" key="3">
    <source>
        <dbReference type="EMBL" id="CAA0109424.1"/>
    </source>
</evidence>
<sequence>MSTTTQSPQNMGYSKPFKCSKQQFLWVSVVMGIYLGVSTFLTYGLIMYLSLDDLSVFTLKNVLWTGFGIVLYSFISYRQMLKLDGQLMKTNPWTSNSEQVTLIELKEHHPFG</sequence>
<dbReference type="Proteomes" id="UP000435877">
    <property type="component" value="Unassembled WGS sequence"/>
</dbReference>
<organism evidence="3 5">
    <name type="scientific">Zhongshania aliphaticivorans</name>
    <dbReference type="NCBI Taxonomy" id="1470434"/>
    <lineage>
        <taxon>Bacteria</taxon>
        <taxon>Pseudomonadati</taxon>
        <taxon>Pseudomonadota</taxon>
        <taxon>Gammaproteobacteria</taxon>
        <taxon>Cellvibrionales</taxon>
        <taxon>Spongiibacteraceae</taxon>
        <taxon>Zhongshania</taxon>
    </lineage>
</organism>
<evidence type="ECO:0000313" key="4">
    <source>
        <dbReference type="Proteomes" id="UP000435877"/>
    </source>
</evidence>